<name>A0ABU2UQW3_9ACTN</name>
<keyword evidence="2" id="KW-1185">Reference proteome</keyword>
<dbReference type="Proteomes" id="UP001180489">
    <property type="component" value="Unassembled WGS sequence"/>
</dbReference>
<organism evidence="1 2">
    <name type="scientific">Streptomyces hintoniae</name>
    <dbReference type="NCBI Taxonomy" id="3075521"/>
    <lineage>
        <taxon>Bacteria</taxon>
        <taxon>Bacillati</taxon>
        <taxon>Actinomycetota</taxon>
        <taxon>Actinomycetes</taxon>
        <taxon>Kitasatosporales</taxon>
        <taxon>Streptomycetaceae</taxon>
        <taxon>Streptomyces</taxon>
    </lineage>
</organism>
<sequence length="236" mass="25422">MGRLGDVVRIRVDVVADVASVAWDHVHGPARGVLYELLGSQDAALARSLHDEGWKGQSLKPLGMTAPQFKRAPRKRGVYTTSAEGSVWLGSPVPEIAAVLVAALASRTEIVWGPARLKVRGFSLDIGVVGVDGPVELESAAPVVVKHESRYLLPGDDHYVARLQHNLAHKADLLGLPAPSGLRVLESGPRRRFTVRGAPRIGARVRVGMESDGRFVDALRSWGLGLDTVQGFGWIR</sequence>
<evidence type="ECO:0000313" key="1">
    <source>
        <dbReference type="EMBL" id="MDT0475669.1"/>
    </source>
</evidence>
<proteinExistence type="predicted"/>
<comment type="caution">
    <text evidence="1">The sequence shown here is derived from an EMBL/GenBank/DDBJ whole genome shotgun (WGS) entry which is preliminary data.</text>
</comment>
<protein>
    <submittedName>
        <fullName evidence="1">CRISPR-associated endoribonuclease Cas6</fullName>
    </submittedName>
</protein>
<evidence type="ECO:0000313" key="2">
    <source>
        <dbReference type="Proteomes" id="UP001180489"/>
    </source>
</evidence>
<gene>
    <name evidence="1" type="ORF">RM863_26460</name>
</gene>
<reference evidence="1" key="1">
    <citation type="submission" date="2024-05" db="EMBL/GenBank/DDBJ databases">
        <title>30 novel species of actinomycetes from the DSMZ collection.</title>
        <authorList>
            <person name="Nouioui I."/>
        </authorList>
    </citation>
    <scope>NUCLEOTIDE SEQUENCE</scope>
    <source>
        <strain evidence="1">DSM 41014</strain>
    </source>
</reference>
<accession>A0ABU2UQW3</accession>
<dbReference type="EMBL" id="JAVRFF010000033">
    <property type="protein sequence ID" value="MDT0475669.1"/>
    <property type="molecule type" value="Genomic_DNA"/>
</dbReference>